<sequence>MTDNRHRTPIFQGGDNNENSDQKPHPVSEGHKFCDKDHTQQIDNSSTVLEKIAGLYAERLLSDITLEVGGKKFAAHRLILCASSDVFQVMLMNPNWTESQETKIVLQEDPACVLVFPDFLKYLYTGKIHINHFLVLPLVTLADKYNVKDLVRLCVDYMCRHVVSATKHNQLVSWLQYTLNCGHTAVHNACSNFITWNFELAAQMDDFGCLETDVLIHFLQKSELVVKDELTLFQCVAKWLQFQEHRLKSTYNLTEAAEHFADLAVEVMSHIRFPMMTPRHLASLLIHSLTSRFKDFFFEHMAVAMSFHSGEQGLRFWKVLEDPDGHLFFTPRLYTTERWSASLIIENYPLLPTYSVRTLVFNTPASFAECQSDHTYEWTVDIYPKGVWFKKFYLIVWQGTLEMPESVDKTVRLSLTSKDTEEVARVSVGILIGGKQDGMEHVRKVVKRNFVFSKDERILNINDLIPYDDLNNLRTGRSPFLVGPNSDVLKLHIVITPLWSV</sequence>
<evidence type="ECO:0000259" key="2">
    <source>
        <dbReference type="PROSITE" id="PS50097"/>
    </source>
</evidence>
<feature type="compositionally biased region" description="Basic and acidic residues" evidence="1">
    <location>
        <begin position="20"/>
        <end position="30"/>
    </location>
</feature>
<evidence type="ECO:0000313" key="7">
    <source>
        <dbReference type="RefSeq" id="XP_022245002.1"/>
    </source>
</evidence>
<dbReference type="InterPro" id="IPR011705">
    <property type="entry name" value="BACK"/>
</dbReference>
<reference evidence="4 5" key="1">
    <citation type="submission" date="2025-05" db="UniProtKB">
        <authorList>
            <consortium name="RefSeq"/>
        </authorList>
    </citation>
    <scope>IDENTIFICATION</scope>
    <source>
        <tissue evidence="4 5">Muscle</tissue>
    </source>
</reference>
<feature type="domain" description="BTB" evidence="2">
    <location>
        <begin position="62"/>
        <end position="132"/>
    </location>
</feature>
<evidence type="ECO:0000256" key="1">
    <source>
        <dbReference type="SAM" id="MobiDB-lite"/>
    </source>
</evidence>
<dbReference type="RefSeq" id="XP_013777481.1">
    <property type="nucleotide sequence ID" value="XM_013922027.2"/>
</dbReference>
<dbReference type="Pfam" id="PF23651">
    <property type="entry name" value="TRAF_BTBD17"/>
    <property type="match status" value="1"/>
</dbReference>
<keyword evidence="3" id="KW-1185">Reference proteome</keyword>
<dbReference type="SMART" id="SM00875">
    <property type="entry name" value="BACK"/>
    <property type="match status" value="1"/>
</dbReference>
<dbReference type="Gene3D" id="3.30.710.10">
    <property type="entry name" value="Potassium Channel Kv1.1, Chain A"/>
    <property type="match status" value="1"/>
</dbReference>
<dbReference type="GeneID" id="106462135"/>
<dbReference type="Gene3D" id="1.25.40.420">
    <property type="match status" value="1"/>
</dbReference>
<dbReference type="InterPro" id="IPR000210">
    <property type="entry name" value="BTB/POZ_dom"/>
</dbReference>
<evidence type="ECO:0000313" key="8">
    <source>
        <dbReference type="RefSeq" id="XP_022245003.1"/>
    </source>
</evidence>
<gene>
    <name evidence="4 5 6 7 8" type="primary">LOC106462135</name>
</gene>
<dbReference type="SUPFAM" id="SSF54695">
    <property type="entry name" value="POZ domain"/>
    <property type="match status" value="1"/>
</dbReference>
<evidence type="ECO:0000313" key="5">
    <source>
        <dbReference type="RefSeq" id="XP_013777481.1"/>
    </source>
</evidence>
<dbReference type="RefSeq" id="XP_013777482.1">
    <property type="nucleotide sequence ID" value="XM_013922028.2"/>
</dbReference>
<dbReference type="CDD" id="cd18292">
    <property type="entry name" value="BTB_POZ_BTBD17"/>
    <property type="match status" value="1"/>
</dbReference>
<feature type="region of interest" description="Disordered" evidence="1">
    <location>
        <begin position="1"/>
        <end position="30"/>
    </location>
</feature>
<dbReference type="PANTHER" id="PTHR24410">
    <property type="entry name" value="HL07962P-RELATED"/>
    <property type="match status" value="1"/>
</dbReference>
<dbReference type="InterPro" id="IPR011333">
    <property type="entry name" value="SKP1/BTB/POZ_sf"/>
</dbReference>
<proteinExistence type="predicted"/>
<dbReference type="RefSeq" id="XP_022245003.1">
    <property type="nucleotide sequence ID" value="XM_022389295.1"/>
</dbReference>
<dbReference type="PANTHER" id="PTHR24410:SF41">
    <property type="entry name" value="HL07962P"/>
    <property type="match status" value="1"/>
</dbReference>
<dbReference type="Proteomes" id="UP000694941">
    <property type="component" value="Unplaced"/>
</dbReference>
<dbReference type="InterPro" id="IPR056184">
    <property type="entry name" value="TRAF_BTBD17"/>
</dbReference>
<evidence type="ECO:0000313" key="6">
    <source>
        <dbReference type="RefSeq" id="XP_013777482.1"/>
    </source>
</evidence>
<dbReference type="Pfam" id="PF00651">
    <property type="entry name" value="BTB"/>
    <property type="match status" value="1"/>
</dbReference>
<dbReference type="PROSITE" id="PS50097">
    <property type="entry name" value="BTB"/>
    <property type="match status" value="1"/>
</dbReference>
<dbReference type="RefSeq" id="XP_022245002.1">
    <property type="nucleotide sequence ID" value="XM_022389294.1"/>
</dbReference>
<accession>A0ABM1SMZ6</accession>
<dbReference type="CDD" id="cd18493">
    <property type="entry name" value="BACK_BTBD17"/>
    <property type="match status" value="1"/>
</dbReference>
<evidence type="ECO:0000313" key="3">
    <source>
        <dbReference type="Proteomes" id="UP000694941"/>
    </source>
</evidence>
<dbReference type="Pfam" id="PF07707">
    <property type="entry name" value="BACK"/>
    <property type="match status" value="1"/>
</dbReference>
<protein>
    <submittedName>
        <fullName evidence="4 5">BTB/POZ domain-containing protein 17-like</fullName>
    </submittedName>
</protein>
<organism evidence="3 7">
    <name type="scientific">Limulus polyphemus</name>
    <name type="common">Atlantic horseshoe crab</name>
    <dbReference type="NCBI Taxonomy" id="6850"/>
    <lineage>
        <taxon>Eukaryota</taxon>
        <taxon>Metazoa</taxon>
        <taxon>Ecdysozoa</taxon>
        <taxon>Arthropoda</taxon>
        <taxon>Chelicerata</taxon>
        <taxon>Merostomata</taxon>
        <taxon>Xiphosura</taxon>
        <taxon>Limulidae</taxon>
        <taxon>Limulus</taxon>
    </lineage>
</organism>
<dbReference type="SMART" id="SM00225">
    <property type="entry name" value="BTB"/>
    <property type="match status" value="1"/>
</dbReference>
<dbReference type="InterPro" id="IPR051481">
    <property type="entry name" value="BTB-POZ/Galectin-3-binding"/>
</dbReference>
<evidence type="ECO:0000313" key="4">
    <source>
        <dbReference type="RefSeq" id="XP_013777480.1"/>
    </source>
</evidence>
<dbReference type="RefSeq" id="XP_013777480.1">
    <property type="nucleotide sequence ID" value="XM_013922026.2"/>
</dbReference>
<name>A0ABM1SMZ6_LIMPO</name>